<name>A0ABP8LLY1_9MICO</name>
<evidence type="ECO:0000313" key="24">
    <source>
        <dbReference type="EMBL" id="GAA4431301.1"/>
    </source>
</evidence>
<comment type="caution">
    <text evidence="24">The sequence shown here is derived from an EMBL/GenBank/DDBJ whole genome shotgun (WGS) entry which is preliminary data.</text>
</comment>
<dbReference type="Gene3D" id="1.10.287.90">
    <property type="match status" value="1"/>
</dbReference>
<feature type="domain" description="Cytochrome c" evidence="23">
    <location>
        <begin position="293"/>
        <end position="384"/>
    </location>
</feature>
<evidence type="ECO:0000256" key="12">
    <source>
        <dbReference type="ARBA" id="ARBA00023004"/>
    </source>
</evidence>
<keyword evidence="5 18" id="KW-0349">Heme</keyword>
<keyword evidence="7 20" id="KW-0812">Transmembrane</keyword>
<keyword evidence="4" id="KW-0813">Transport</keyword>
<evidence type="ECO:0000256" key="19">
    <source>
        <dbReference type="SAM" id="MobiDB-lite"/>
    </source>
</evidence>
<evidence type="ECO:0000256" key="3">
    <source>
        <dbReference type="ARBA" id="ARBA00012949"/>
    </source>
</evidence>
<reference evidence="25" key="1">
    <citation type="journal article" date="2019" name="Int. J. Syst. Evol. Microbiol.">
        <title>The Global Catalogue of Microorganisms (GCM) 10K type strain sequencing project: providing services to taxonomists for standard genome sequencing and annotation.</title>
        <authorList>
            <consortium name="The Broad Institute Genomics Platform"/>
            <consortium name="The Broad Institute Genome Sequencing Center for Infectious Disease"/>
            <person name="Wu L."/>
            <person name="Ma J."/>
        </authorList>
    </citation>
    <scope>NUCLEOTIDE SEQUENCE [LARGE SCALE GENOMIC DNA]</scope>
    <source>
        <strain evidence="25">JCM 17810</strain>
    </source>
</reference>
<keyword evidence="10" id="KW-0249">Electron transport</keyword>
<dbReference type="InterPro" id="IPR034236">
    <property type="entry name" value="CuRO_CcO_Caa3_II"/>
</dbReference>
<feature type="region of interest" description="Disordered" evidence="19">
    <location>
        <begin position="248"/>
        <end position="294"/>
    </location>
</feature>
<evidence type="ECO:0000256" key="8">
    <source>
        <dbReference type="ARBA" id="ARBA00022723"/>
    </source>
</evidence>
<feature type="chain" id="PRO_5047123602" description="cytochrome-c oxidase" evidence="21">
    <location>
        <begin position="23"/>
        <end position="384"/>
    </location>
</feature>
<dbReference type="PANTHER" id="PTHR22888:SF9">
    <property type="entry name" value="CYTOCHROME C OXIDASE SUBUNIT 2"/>
    <property type="match status" value="1"/>
</dbReference>
<evidence type="ECO:0000313" key="25">
    <source>
        <dbReference type="Proteomes" id="UP001500622"/>
    </source>
</evidence>
<dbReference type="InterPro" id="IPR045187">
    <property type="entry name" value="CcO_II"/>
</dbReference>
<keyword evidence="13" id="KW-0186">Copper</keyword>
<keyword evidence="11 20" id="KW-1133">Transmembrane helix</keyword>
<dbReference type="EMBL" id="BAABGN010000013">
    <property type="protein sequence ID" value="GAA4431301.1"/>
    <property type="molecule type" value="Genomic_DNA"/>
</dbReference>
<dbReference type="InterPro" id="IPR014222">
    <property type="entry name" value="Cyt_c_oxidase_su2"/>
</dbReference>
<evidence type="ECO:0000256" key="20">
    <source>
        <dbReference type="SAM" id="Phobius"/>
    </source>
</evidence>
<evidence type="ECO:0000256" key="21">
    <source>
        <dbReference type="SAM" id="SignalP"/>
    </source>
</evidence>
<keyword evidence="14 20" id="KW-0472">Membrane</keyword>
<dbReference type="PANTHER" id="PTHR22888">
    <property type="entry name" value="CYTOCHROME C OXIDASE, SUBUNIT II"/>
    <property type="match status" value="1"/>
</dbReference>
<feature type="transmembrane region" description="Helical" evidence="20">
    <location>
        <begin position="47"/>
        <end position="68"/>
    </location>
</feature>
<evidence type="ECO:0000256" key="18">
    <source>
        <dbReference type="PROSITE-ProRule" id="PRU00433"/>
    </source>
</evidence>
<dbReference type="InterPro" id="IPR009056">
    <property type="entry name" value="Cyt_c-like_dom"/>
</dbReference>
<comment type="subcellular location">
    <subcellularLocation>
        <location evidence="1">Membrane</location>
        <topology evidence="1">Multi-pass membrane protein</topology>
    </subcellularLocation>
</comment>
<keyword evidence="25" id="KW-1185">Reference proteome</keyword>
<evidence type="ECO:0000256" key="5">
    <source>
        <dbReference type="ARBA" id="ARBA00022617"/>
    </source>
</evidence>
<dbReference type="PROSITE" id="PS51257">
    <property type="entry name" value="PROKAR_LIPOPROTEIN"/>
    <property type="match status" value="1"/>
</dbReference>
<feature type="compositionally biased region" description="Low complexity" evidence="19">
    <location>
        <begin position="257"/>
        <end position="273"/>
    </location>
</feature>
<evidence type="ECO:0000256" key="17">
    <source>
        <dbReference type="ARBA" id="ARBA00047816"/>
    </source>
</evidence>
<dbReference type="InterPro" id="IPR036909">
    <property type="entry name" value="Cyt_c-like_dom_sf"/>
</dbReference>
<dbReference type="InterPro" id="IPR002429">
    <property type="entry name" value="CcO_II-like_C"/>
</dbReference>
<dbReference type="Pfam" id="PF00116">
    <property type="entry name" value="COX2"/>
    <property type="match status" value="1"/>
</dbReference>
<dbReference type="RefSeq" id="WP_345218019.1">
    <property type="nucleotide sequence ID" value="NZ_BAABGN010000013.1"/>
</dbReference>
<gene>
    <name evidence="24" type="ORF">GCM10023169_35690</name>
</gene>
<evidence type="ECO:0000259" key="22">
    <source>
        <dbReference type="PROSITE" id="PS50857"/>
    </source>
</evidence>
<evidence type="ECO:0000256" key="14">
    <source>
        <dbReference type="ARBA" id="ARBA00023136"/>
    </source>
</evidence>
<evidence type="ECO:0000256" key="11">
    <source>
        <dbReference type="ARBA" id="ARBA00022989"/>
    </source>
</evidence>
<dbReference type="InterPro" id="IPR008972">
    <property type="entry name" value="Cupredoxin"/>
</dbReference>
<organism evidence="24 25">
    <name type="scientific">Georgenia halophila</name>
    <dbReference type="NCBI Taxonomy" id="620889"/>
    <lineage>
        <taxon>Bacteria</taxon>
        <taxon>Bacillati</taxon>
        <taxon>Actinomycetota</taxon>
        <taxon>Actinomycetes</taxon>
        <taxon>Micrococcales</taxon>
        <taxon>Bogoriellaceae</taxon>
        <taxon>Georgenia</taxon>
    </lineage>
</organism>
<dbReference type="InterPro" id="IPR036257">
    <property type="entry name" value="Cyt_c_oxidase_su2_TM_sf"/>
</dbReference>
<comment type="catalytic activity">
    <reaction evidence="17">
        <text>4 Fe(II)-[cytochrome c] + O2 + 8 H(+)(in) = 4 Fe(III)-[cytochrome c] + 2 H2O + 4 H(+)(out)</text>
        <dbReference type="Rhea" id="RHEA:11436"/>
        <dbReference type="Rhea" id="RHEA-COMP:10350"/>
        <dbReference type="Rhea" id="RHEA-COMP:14399"/>
        <dbReference type="ChEBI" id="CHEBI:15377"/>
        <dbReference type="ChEBI" id="CHEBI:15378"/>
        <dbReference type="ChEBI" id="CHEBI:15379"/>
        <dbReference type="ChEBI" id="CHEBI:29033"/>
        <dbReference type="ChEBI" id="CHEBI:29034"/>
        <dbReference type="EC" id="7.1.1.9"/>
    </reaction>
</comment>
<dbReference type="PROSITE" id="PS00078">
    <property type="entry name" value="COX2"/>
    <property type="match status" value="1"/>
</dbReference>
<keyword evidence="9" id="KW-1278">Translocase</keyword>
<evidence type="ECO:0000256" key="16">
    <source>
        <dbReference type="ARBA" id="ARBA00031399"/>
    </source>
</evidence>
<dbReference type="NCBIfam" id="TIGR02866">
    <property type="entry name" value="CoxB"/>
    <property type="match status" value="1"/>
</dbReference>
<keyword evidence="21" id="KW-0732">Signal</keyword>
<evidence type="ECO:0000256" key="1">
    <source>
        <dbReference type="ARBA" id="ARBA00004141"/>
    </source>
</evidence>
<evidence type="ECO:0000256" key="9">
    <source>
        <dbReference type="ARBA" id="ARBA00022967"/>
    </source>
</evidence>
<keyword evidence="12 18" id="KW-0408">Iron</keyword>
<evidence type="ECO:0000256" key="15">
    <source>
        <dbReference type="ARBA" id="ARBA00024688"/>
    </source>
</evidence>
<dbReference type="Pfam" id="PF00034">
    <property type="entry name" value="Cytochrom_C"/>
    <property type="match status" value="1"/>
</dbReference>
<evidence type="ECO:0000259" key="23">
    <source>
        <dbReference type="PROSITE" id="PS51007"/>
    </source>
</evidence>
<comment type="similarity">
    <text evidence="2">Belongs to the cytochrome c oxidase subunit 2 family.</text>
</comment>
<evidence type="ECO:0000256" key="7">
    <source>
        <dbReference type="ARBA" id="ARBA00022692"/>
    </source>
</evidence>
<dbReference type="PRINTS" id="PR01166">
    <property type="entry name" value="CYCOXIDASEII"/>
</dbReference>
<dbReference type="CDD" id="cd04213">
    <property type="entry name" value="CuRO_CcO_Caa3_II"/>
    <property type="match status" value="1"/>
</dbReference>
<evidence type="ECO:0000256" key="10">
    <source>
        <dbReference type="ARBA" id="ARBA00022982"/>
    </source>
</evidence>
<dbReference type="PROSITE" id="PS50857">
    <property type="entry name" value="COX2_CUA"/>
    <property type="match status" value="1"/>
</dbReference>
<proteinExistence type="inferred from homology"/>
<keyword evidence="8 18" id="KW-0479">Metal-binding</keyword>
<evidence type="ECO:0000256" key="4">
    <source>
        <dbReference type="ARBA" id="ARBA00022448"/>
    </source>
</evidence>
<evidence type="ECO:0000256" key="6">
    <source>
        <dbReference type="ARBA" id="ARBA00022660"/>
    </source>
</evidence>
<dbReference type="SUPFAM" id="SSF46626">
    <property type="entry name" value="Cytochrome c"/>
    <property type="match status" value="1"/>
</dbReference>
<dbReference type="SUPFAM" id="SSF49503">
    <property type="entry name" value="Cupredoxins"/>
    <property type="match status" value="1"/>
</dbReference>
<evidence type="ECO:0000256" key="13">
    <source>
        <dbReference type="ARBA" id="ARBA00023008"/>
    </source>
</evidence>
<comment type="function">
    <text evidence="15">Subunits I and II form the functional core of the enzyme complex. Electrons originating in cytochrome c are transferred via heme a and Cu(A) to the binuclear center formed by heme a3 and Cu(B).</text>
</comment>
<dbReference type="EC" id="7.1.1.9" evidence="3"/>
<protein>
    <recommendedName>
        <fullName evidence="3">cytochrome-c oxidase</fullName>
        <ecNumber evidence="3">7.1.1.9</ecNumber>
    </recommendedName>
    <alternativeName>
        <fullName evidence="16">Cytochrome aa3 subunit 2</fullName>
    </alternativeName>
</protein>
<evidence type="ECO:0000256" key="2">
    <source>
        <dbReference type="ARBA" id="ARBA00007866"/>
    </source>
</evidence>
<keyword evidence="6" id="KW-0679">Respiratory chain</keyword>
<dbReference type="Gene3D" id="2.60.40.420">
    <property type="entry name" value="Cupredoxins - blue copper proteins"/>
    <property type="match status" value="1"/>
</dbReference>
<feature type="domain" description="Cytochrome oxidase subunit II copper A binding" evidence="22">
    <location>
        <begin position="133"/>
        <end position="245"/>
    </location>
</feature>
<dbReference type="InterPro" id="IPR001505">
    <property type="entry name" value="Copper_CuA"/>
</dbReference>
<dbReference type="PROSITE" id="PS51007">
    <property type="entry name" value="CYTC"/>
    <property type="match status" value="1"/>
</dbReference>
<feature type="signal peptide" evidence="21">
    <location>
        <begin position="1"/>
        <end position="22"/>
    </location>
</feature>
<sequence>MTRRRTTTAALLALVATLGGCAGDGGQQSALRPGSGEASAIGGLWQTMLVIGTAVWLFVSVVAVIAVVRRRREREHDVDREREGRRTTLWVAVAGAIVPAVILAVVLVQSVVVLRDNADGESVAAAGSGGGSDQAAVVEITGHQFWWEIKYPEAGVETANEIHIPAGEQVELQLSSADVIHSFWVPELGGKVDLVPGRSNTMRVTADEPGTYWGQCAEYCGIQHAKMRIVVVAHEPAEYQAWLQAQSEPAEMLAQPGDASTGDQTGGDQTATSGEDDSGQDVGPSAAEEADSEMVARGQEVFLSSSCVYCHTVAGTPAQGNVGPDLTHLASRQTLASGVLQNTTGNLAGWITDPQSIKPGNLMPATDLEGEDLQALLAYLESLE</sequence>
<feature type="transmembrane region" description="Helical" evidence="20">
    <location>
        <begin position="89"/>
        <end position="108"/>
    </location>
</feature>
<accession>A0ABP8LLY1</accession>
<dbReference type="Proteomes" id="UP001500622">
    <property type="component" value="Unassembled WGS sequence"/>
</dbReference>